<keyword evidence="2" id="KW-1185">Reference proteome</keyword>
<reference evidence="1" key="1">
    <citation type="journal article" date="2014" name="Int. J. Syst. Evol. Microbiol.">
        <title>Complete genome sequence of Corynebacterium casei LMG S-19264T (=DSM 44701T), isolated from a smear-ripened cheese.</title>
        <authorList>
            <consortium name="US DOE Joint Genome Institute (JGI-PGF)"/>
            <person name="Walter F."/>
            <person name="Albersmeier A."/>
            <person name="Kalinowski J."/>
            <person name="Ruckert C."/>
        </authorList>
    </citation>
    <scope>NUCLEOTIDE SEQUENCE</scope>
    <source>
        <strain evidence="1">VKM B-2935</strain>
    </source>
</reference>
<name>A0A9W6K2G6_9PSED</name>
<protein>
    <submittedName>
        <fullName evidence="1">Uncharacterized protein</fullName>
    </submittedName>
</protein>
<dbReference type="EMBL" id="BSFN01000003">
    <property type="protein sequence ID" value="GLK88320.1"/>
    <property type="molecule type" value="Genomic_DNA"/>
</dbReference>
<evidence type="ECO:0000313" key="2">
    <source>
        <dbReference type="Proteomes" id="UP001143328"/>
    </source>
</evidence>
<comment type="caution">
    <text evidence="1">The sequence shown here is derived from an EMBL/GenBank/DDBJ whole genome shotgun (WGS) entry which is preliminary data.</text>
</comment>
<reference evidence="1" key="2">
    <citation type="submission" date="2023-01" db="EMBL/GenBank/DDBJ databases">
        <authorList>
            <person name="Sun Q."/>
            <person name="Evtushenko L."/>
        </authorList>
    </citation>
    <scope>NUCLEOTIDE SEQUENCE</scope>
    <source>
        <strain evidence="1">VKM B-2935</strain>
    </source>
</reference>
<proteinExistence type="predicted"/>
<gene>
    <name evidence="1" type="ORF">GCM10017655_13820</name>
</gene>
<dbReference type="AlphaFoldDB" id="A0A9W6K2G6"/>
<sequence>MVGRRAVEVRPVQLRHFEIFAAAAAGLIALLADSSTGKILAYAKNTAALTAIIGACTTLPVWRARRLPAAVVVQLMVVVVKENSDFFNQALQVMASHIPGSSQSND</sequence>
<dbReference type="Proteomes" id="UP001143328">
    <property type="component" value="Unassembled WGS sequence"/>
</dbReference>
<organism evidence="1 2">
    <name type="scientific">Pseudomonas turukhanskensis</name>
    <dbReference type="NCBI Taxonomy" id="1806536"/>
    <lineage>
        <taxon>Bacteria</taxon>
        <taxon>Pseudomonadati</taxon>
        <taxon>Pseudomonadota</taxon>
        <taxon>Gammaproteobacteria</taxon>
        <taxon>Pseudomonadales</taxon>
        <taxon>Pseudomonadaceae</taxon>
        <taxon>Pseudomonas</taxon>
    </lineage>
</organism>
<accession>A0A9W6K2G6</accession>
<evidence type="ECO:0000313" key="1">
    <source>
        <dbReference type="EMBL" id="GLK88320.1"/>
    </source>
</evidence>